<dbReference type="RefSeq" id="WP_087714671.1">
    <property type="nucleotide sequence ID" value="NZ_MWPH01000002.1"/>
</dbReference>
<proteinExistence type="predicted"/>
<dbReference type="OrthoDB" id="193182at2157"/>
<dbReference type="AlphaFoldDB" id="A0A202E906"/>
<evidence type="ECO:0000256" key="1">
    <source>
        <dbReference type="SAM" id="Phobius"/>
    </source>
</evidence>
<keyword evidence="1" id="KW-1133">Transmembrane helix</keyword>
<reference evidence="2 3" key="1">
    <citation type="submission" date="2017-02" db="EMBL/GenBank/DDBJ databases">
        <title>Natronthermophilus aegyptiacus gen. nov.,sp. nov., an aerobic, extremely halophilic alkalithermophilic archaeon isolated from the athalassohaline Wadi An Natrun, Egypt.</title>
        <authorList>
            <person name="Zhao B."/>
        </authorList>
    </citation>
    <scope>NUCLEOTIDE SEQUENCE [LARGE SCALE GENOMIC DNA]</scope>
    <source>
        <strain evidence="2 3">CGMCC 1.3597</strain>
    </source>
</reference>
<organism evidence="2 3">
    <name type="scientific">Natronolimnobius baerhuensis</name>
    <dbReference type="NCBI Taxonomy" id="253108"/>
    <lineage>
        <taxon>Archaea</taxon>
        <taxon>Methanobacteriati</taxon>
        <taxon>Methanobacteriota</taxon>
        <taxon>Stenosarchaea group</taxon>
        <taxon>Halobacteria</taxon>
        <taxon>Halobacteriales</taxon>
        <taxon>Natrialbaceae</taxon>
        <taxon>Natronolimnobius</taxon>
    </lineage>
</organism>
<dbReference type="Proteomes" id="UP000196084">
    <property type="component" value="Unassembled WGS sequence"/>
</dbReference>
<keyword evidence="1" id="KW-0472">Membrane</keyword>
<keyword evidence="3" id="KW-1185">Reference proteome</keyword>
<feature type="transmembrane region" description="Helical" evidence="1">
    <location>
        <begin position="40"/>
        <end position="66"/>
    </location>
</feature>
<feature type="transmembrane region" description="Helical" evidence="1">
    <location>
        <begin position="12"/>
        <end position="34"/>
    </location>
</feature>
<gene>
    <name evidence="2" type="ORF">B2G88_09900</name>
</gene>
<evidence type="ECO:0000313" key="3">
    <source>
        <dbReference type="Proteomes" id="UP000196084"/>
    </source>
</evidence>
<evidence type="ECO:0000313" key="2">
    <source>
        <dbReference type="EMBL" id="OVE84689.1"/>
    </source>
</evidence>
<keyword evidence="1" id="KW-0812">Transmembrane</keyword>
<accession>A0A202E906</accession>
<protein>
    <submittedName>
        <fullName evidence="2">Uncharacterized protein</fullName>
    </submittedName>
</protein>
<comment type="caution">
    <text evidence="2">The sequence shown here is derived from an EMBL/GenBank/DDBJ whole genome shotgun (WGS) entry which is preliminary data.</text>
</comment>
<sequence>MIDVYMERFEHPYLFALIPAAGVFFAAAVGATAIGTDFVAGFLSLYASVMLVLCALGYGTIALFSFSTKYLRRWRIQRSDFE</sequence>
<name>A0A202E906_9EURY</name>
<dbReference type="EMBL" id="MWPH01000002">
    <property type="protein sequence ID" value="OVE84689.1"/>
    <property type="molecule type" value="Genomic_DNA"/>
</dbReference>